<proteinExistence type="predicted"/>
<keyword evidence="4" id="KW-1185">Reference proteome</keyword>
<organism evidence="3 4">
    <name type="scientific">Patiriisocius marinistellae</name>
    <dbReference type="NCBI Taxonomy" id="2494560"/>
    <lineage>
        <taxon>Bacteria</taxon>
        <taxon>Pseudomonadati</taxon>
        <taxon>Bacteroidota</taxon>
        <taxon>Flavobacteriia</taxon>
        <taxon>Flavobacteriales</taxon>
        <taxon>Flavobacteriaceae</taxon>
        <taxon>Patiriisocius</taxon>
    </lineage>
</organism>
<evidence type="ECO:0000313" key="3">
    <source>
        <dbReference type="EMBL" id="GEQ87330.1"/>
    </source>
</evidence>
<evidence type="ECO:0000256" key="1">
    <source>
        <dbReference type="SAM" id="SignalP"/>
    </source>
</evidence>
<dbReference type="Pfam" id="PF09832">
    <property type="entry name" value="DUF2059"/>
    <property type="match status" value="1"/>
</dbReference>
<name>A0A5J4FYJ2_9FLAO</name>
<comment type="caution">
    <text evidence="3">The sequence shown here is derived from an EMBL/GenBank/DDBJ whole genome shotgun (WGS) entry which is preliminary data.</text>
</comment>
<dbReference type="EMBL" id="BKCF01000007">
    <property type="protein sequence ID" value="GEQ87330.1"/>
    <property type="molecule type" value="Genomic_DNA"/>
</dbReference>
<protein>
    <recommendedName>
        <fullName evidence="2">DUF2059 domain-containing protein</fullName>
    </recommendedName>
</protein>
<feature type="chain" id="PRO_5023883120" description="DUF2059 domain-containing protein" evidence="1">
    <location>
        <begin position="21"/>
        <end position="178"/>
    </location>
</feature>
<keyword evidence="1" id="KW-0732">Signal</keyword>
<dbReference type="RefSeq" id="WP_151895247.1">
    <property type="nucleotide sequence ID" value="NZ_BKCF01000007.1"/>
</dbReference>
<dbReference type="AlphaFoldDB" id="A0A5J4FYJ2"/>
<gene>
    <name evidence="3" type="ORF">ULMS_28380</name>
</gene>
<reference evidence="3 4" key="1">
    <citation type="submission" date="2019-08" db="EMBL/GenBank/DDBJ databases">
        <title>Ulvibacter marinistellae sp. nov., isolated from a starfish, Patiria pectinifera.</title>
        <authorList>
            <person name="Kawano K."/>
            <person name="Ushijima N."/>
            <person name="Kihara M."/>
            <person name="Itoh H."/>
        </authorList>
    </citation>
    <scope>NUCLEOTIDE SEQUENCE [LARGE SCALE GENOMIC DNA]</scope>
    <source>
        <strain evidence="3 4">KK4</strain>
    </source>
</reference>
<feature type="signal peptide" evidence="1">
    <location>
        <begin position="1"/>
        <end position="20"/>
    </location>
</feature>
<evidence type="ECO:0000313" key="4">
    <source>
        <dbReference type="Proteomes" id="UP000326994"/>
    </source>
</evidence>
<dbReference type="OrthoDB" id="1435601at2"/>
<accession>A0A5J4FYJ2</accession>
<dbReference type="InterPro" id="IPR018637">
    <property type="entry name" value="DUF2059"/>
</dbReference>
<feature type="domain" description="DUF2059" evidence="2">
    <location>
        <begin position="82"/>
        <end position="112"/>
    </location>
</feature>
<dbReference type="Proteomes" id="UP000326994">
    <property type="component" value="Unassembled WGS sequence"/>
</dbReference>
<sequence length="178" mass="20322">MNVRYLFLTVFLTICFSATAQKNDFQQEVINYLTTNGTVKQYESVFDDMFVVIKQQFSGANIPETEWANLKNSKSKDVDMAIRMFASAYRKHFTQDQIIAMNNFFGTPAGVQMRINPEALNADQRKEVKAFYDSEAGQNLNSVSGELTTDVSQISEYWSRDLFNEKMNALIAKGYSPQ</sequence>
<evidence type="ECO:0000259" key="2">
    <source>
        <dbReference type="Pfam" id="PF09832"/>
    </source>
</evidence>